<evidence type="ECO:0000256" key="1">
    <source>
        <dbReference type="SAM" id="MobiDB-lite"/>
    </source>
</evidence>
<name>A0A9W8A2H5_9FUNG</name>
<protein>
    <submittedName>
        <fullName evidence="2">Uncharacterized protein</fullName>
    </submittedName>
</protein>
<organism evidence="2 3">
    <name type="scientific">Tieghemiomyces parasiticus</name>
    <dbReference type="NCBI Taxonomy" id="78921"/>
    <lineage>
        <taxon>Eukaryota</taxon>
        <taxon>Fungi</taxon>
        <taxon>Fungi incertae sedis</taxon>
        <taxon>Zoopagomycota</taxon>
        <taxon>Kickxellomycotina</taxon>
        <taxon>Dimargaritomycetes</taxon>
        <taxon>Dimargaritales</taxon>
        <taxon>Dimargaritaceae</taxon>
        <taxon>Tieghemiomyces</taxon>
    </lineage>
</organism>
<proteinExistence type="predicted"/>
<keyword evidence="3" id="KW-1185">Reference proteome</keyword>
<feature type="compositionally biased region" description="Basic and acidic residues" evidence="1">
    <location>
        <begin position="90"/>
        <end position="101"/>
    </location>
</feature>
<dbReference type="AlphaFoldDB" id="A0A9W8A2H5"/>
<comment type="caution">
    <text evidence="2">The sequence shown here is derived from an EMBL/GenBank/DDBJ whole genome shotgun (WGS) entry which is preliminary data.</text>
</comment>
<feature type="region of interest" description="Disordered" evidence="1">
    <location>
        <begin position="72"/>
        <end position="101"/>
    </location>
</feature>
<sequence>MASRPAHVVSEAVAWTTGSAETPSPSTSLAPTATPMTLSGAAGIQARALSSSTWKAARPTVVTERPVAVRSDRITLDRANPNTTGAAEAKSPRASEFRLDT</sequence>
<dbReference type="EMBL" id="JANBPT010000602">
    <property type="protein sequence ID" value="KAJ1916010.1"/>
    <property type="molecule type" value="Genomic_DNA"/>
</dbReference>
<accession>A0A9W8A2H5</accession>
<evidence type="ECO:0000313" key="3">
    <source>
        <dbReference type="Proteomes" id="UP001150569"/>
    </source>
</evidence>
<reference evidence="2" key="1">
    <citation type="submission" date="2022-07" db="EMBL/GenBank/DDBJ databases">
        <title>Phylogenomic reconstructions and comparative analyses of Kickxellomycotina fungi.</title>
        <authorList>
            <person name="Reynolds N.K."/>
            <person name="Stajich J.E."/>
            <person name="Barry K."/>
            <person name="Grigoriev I.V."/>
            <person name="Crous P."/>
            <person name="Smith M.E."/>
        </authorList>
    </citation>
    <scope>NUCLEOTIDE SEQUENCE</scope>
    <source>
        <strain evidence="2">RSA 861</strain>
    </source>
</reference>
<dbReference type="Proteomes" id="UP001150569">
    <property type="component" value="Unassembled WGS sequence"/>
</dbReference>
<gene>
    <name evidence="2" type="ORF">IWQ60_008247</name>
</gene>
<evidence type="ECO:0000313" key="2">
    <source>
        <dbReference type="EMBL" id="KAJ1916010.1"/>
    </source>
</evidence>